<dbReference type="STRING" id="1445510.YC6258_03915"/>
<accession>A0A0C5VNR5</accession>
<organism evidence="1 2">
    <name type="scientific">Gynuella sunshinyii YC6258</name>
    <dbReference type="NCBI Taxonomy" id="1445510"/>
    <lineage>
        <taxon>Bacteria</taxon>
        <taxon>Pseudomonadati</taxon>
        <taxon>Pseudomonadota</taxon>
        <taxon>Gammaproteobacteria</taxon>
        <taxon>Oceanospirillales</taxon>
        <taxon>Saccharospirillaceae</taxon>
        <taxon>Gynuella</taxon>
    </lineage>
</organism>
<name>A0A0C5VNR5_9GAMM</name>
<sequence>MDRYAINIALLITKFLYEKIDMNNIKKVDIRCLDHYIGSKIKTIL</sequence>
<evidence type="ECO:0000313" key="1">
    <source>
        <dbReference type="EMBL" id="AJQ95951.1"/>
    </source>
</evidence>
<dbReference type="KEGG" id="gsn:YC6258_03915"/>
<dbReference type="Proteomes" id="UP000032266">
    <property type="component" value="Chromosome"/>
</dbReference>
<protein>
    <submittedName>
        <fullName evidence="1">Uncharacterized protein</fullName>
    </submittedName>
</protein>
<dbReference type="HOGENOM" id="CLU_3200422_0_0_6"/>
<reference evidence="1 2" key="1">
    <citation type="submission" date="2014-01" db="EMBL/GenBank/DDBJ databases">
        <title>Full genme sequencing of cellulolytic bacterium Gynuella sunshinyii YC6258T gen. nov., sp. nov.</title>
        <authorList>
            <person name="Khan H."/>
            <person name="Chung E.J."/>
            <person name="Chung Y.R."/>
        </authorList>
    </citation>
    <scope>NUCLEOTIDE SEQUENCE [LARGE SCALE GENOMIC DNA]</scope>
    <source>
        <strain evidence="1 2">YC6258</strain>
    </source>
</reference>
<dbReference type="AlphaFoldDB" id="A0A0C5VNR5"/>
<dbReference type="EMBL" id="CP007142">
    <property type="protein sequence ID" value="AJQ95951.1"/>
    <property type="molecule type" value="Genomic_DNA"/>
</dbReference>
<evidence type="ECO:0000313" key="2">
    <source>
        <dbReference type="Proteomes" id="UP000032266"/>
    </source>
</evidence>
<proteinExistence type="predicted"/>
<gene>
    <name evidence="1" type="ORF">YC6258_03915</name>
</gene>
<keyword evidence="2" id="KW-1185">Reference proteome</keyword>